<keyword evidence="9" id="KW-1185">Reference proteome</keyword>
<evidence type="ECO:0000256" key="5">
    <source>
        <dbReference type="ARBA" id="ARBA00038039"/>
    </source>
</evidence>
<keyword evidence="4 7" id="KW-0472">Membrane</keyword>
<comment type="caution">
    <text evidence="8">The sequence shown here is derived from an EMBL/GenBank/DDBJ whole genome shotgun (WGS) entry which is preliminary data.</text>
</comment>
<feature type="transmembrane region" description="Helical" evidence="7">
    <location>
        <begin position="268"/>
        <end position="286"/>
    </location>
</feature>
<comment type="catalytic activity">
    <reaction evidence="6">
        <text>L-histidine(out) + L-arginine(in) = L-histidine(in) + L-arginine(out)</text>
        <dbReference type="Rhea" id="RHEA:71063"/>
        <dbReference type="ChEBI" id="CHEBI:32682"/>
        <dbReference type="ChEBI" id="CHEBI:57595"/>
    </reaction>
</comment>
<feature type="transmembrane region" description="Helical" evidence="7">
    <location>
        <begin position="298"/>
        <end position="322"/>
    </location>
</feature>
<dbReference type="Gene3D" id="1.20.1280.290">
    <property type="match status" value="2"/>
</dbReference>
<evidence type="ECO:0000256" key="7">
    <source>
        <dbReference type="SAM" id="Phobius"/>
    </source>
</evidence>
<dbReference type="OMA" id="FYQHYVL"/>
<dbReference type="EMBL" id="MCGN01000002">
    <property type="protein sequence ID" value="ORZ01616.1"/>
    <property type="molecule type" value="Genomic_DNA"/>
</dbReference>
<gene>
    <name evidence="8" type="ORF">BCR43DRAFT_556259</name>
</gene>
<organism evidence="8 9">
    <name type="scientific">Syncephalastrum racemosum</name>
    <name type="common">Filamentous fungus</name>
    <dbReference type="NCBI Taxonomy" id="13706"/>
    <lineage>
        <taxon>Eukaryota</taxon>
        <taxon>Fungi</taxon>
        <taxon>Fungi incertae sedis</taxon>
        <taxon>Mucoromycota</taxon>
        <taxon>Mucoromycotina</taxon>
        <taxon>Mucoromycetes</taxon>
        <taxon>Mucorales</taxon>
        <taxon>Syncephalastraceae</taxon>
        <taxon>Syncephalastrum</taxon>
    </lineage>
</organism>
<dbReference type="InParanoid" id="A0A1X2HRT9"/>
<sequence>MTQECIPPQDDLDYIHWIYTLFGDCVYSNQGAFSVICGYISILCWLNAQLPQVIENYKIGSASSLSLKFLSIWFAGDTANLIGCILTHQLPFQLYLGIYFVFIDCCLLGQWIYYNKIKRSIIPDELVYQDGKLSPLSSAFQHPSVRTPLLIDPERTSSTSSSASADDIFAPSSVSASPSKWYTLDEAGSKKKASSILLGIMLFGMQFSNSSSLTTMNDGIAAAEEDDSQALVIGRLFAWICTFLYLLSRIPQIRKNYKRKSVKGLSPALFVFAACGNLTYSMSILSNPNNTRDSLIEAIPFLIGSAGTLTFDFTIFVQFLWYSRRKHNAVVHHHHRHHHHTV</sequence>
<feature type="transmembrane region" description="Helical" evidence="7">
    <location>
        <begin position="69"/>
        <end position="88"/>
    </location>
</feature>
<reference evidence="8 9" key="1">
    <citation type="submission" date="2016-07" db="EMBL/GenBank/DDBJ databases">
        <title>Pervasive Adenine N6-methylation of Active Genes in Fungi.</title>
        <authorList>
            <consortium name="DOE Joint Genome Institute"/>
            <person name="Mondo S.J."/>
            <person name="Dannebaum R.O."/>
            <person name="Kuo R.C."/>
            <person name="Labutti K."/>
            <person name="Haridas S."/>
            <person name="Kuo A."/>
            <person name="Salamov A."/>
            <person name="Ahrendt S.R."/>
            <person name="Lipzen A."/>
            <person name="Sullivan W."/>
            <person name="Andreopoulos W.B."/>
            <person name="Clum A."/>
            <person name="Lindquist E."/>
            <person name="Daum C."/>
            <person name="Ramamoorthy G.K."/>
            <person name="Gryganskyi A."/>
            <person name="Culley D."/>
            <person name="Magnuson J.K."/>
            <person name="James T.Y."/>
            <person name="O'Malley M.A."/>
            <person name="Stajich J.E."/>
            <person name="Spatafora J.W."/>
            <person name="Visel A."/>
            <person name="Grigoriev I.V."/>
        </authorList>
    </citation>
    <scope>NUCLEOTIDE SEQUENCE [LARGE SCALE GENOMIC DNA]</scope>
    <source>
        <strain evidence="8 9">NRRL 2496</strain>
    </source>
</reference>
<dbReference type="PANTHER" id="PTHR16201:SF34">
    <property type="entry name" value="LYSOSOMAL AMINO ACID TRANSPORTER 1"/>
    <property type="match status" value="1"/>
</dbReference>
<feature type="transmembrane region" description="Helical" evidence="7">
    <location>
        <begin position="228"/>
        <end position="247"/>
    </location>
</feature>
<evidence type="ECO:0000313" key="9">
    <source>
        <dbReference type="Proteomes" id="UP000242180"/>
    </source>
</evidence>
<evidence type="ECO:0000313" key="8">
    <source>
        <dbReference type="EMBL" id="ORZ01616.1"/>
    </source>
</evidence>
<dbReference type="Proteomes" id="UP000242180">
    <property type="component" value="Unassembled WGS sequence"/>
</dbReference>
<name>A0A1X2HRT9_SYNRA</name>
<keyword evidence="3 7" id="KW-1133">Transmembrane helix</keyword>
<dbReference type="OrthoDB" id="8048523at2759"/>
<dbReference type="SMART" id="SM00679">
    <property type="entry name" value="CTNS"/>
    <property type="match status" value="2"/>
</dbReference>
<dbReference type="Pfam" id="PF04193">
    <property type="entry name" value="PQ-loop"/>
    <property type="match status" value="2"/>
</dbReference>
<dbReference type="FunFam" id="1.20.1280.290:FF:000009">
    <property type="entry name" value="PQ loop repeat family protein"/>
    <property type="match status" value="1"/>
</dbReference>
<feature type="transmembrane region" description="Helical" evidence="7">
    <location>
        <begin position="94"/>
        <end position="114"/>
    </location>
</feature>
<accession>A0A1X2HRT9</accession>
<evidence type="ECO:0000256" key="4">
    <source>
        <dbReference type="ARBA" id="ARBA00023136"/>
    </source>
</evidence>
<dbReference type="AlphaFoldDB" id="A0A1X2HRT9"/>
<dbReference type="InterPro" id="IPR006603">
    <property type="entry name" value="PQ-loop_rpt"/>
</dbReference>
<protein>
    <submittedName>
        <fullName evidence="8">PQ loop repeat-domain-containing protein</fullName>
    </submittedName>
</protein>
<evidence type="ECO:0000256" key="1">
    <source>
        <dbReference type="ARBA" id="ARBA00004141"/>
    </source>
</evidence>
<dbReference type="GO" id="GO:0000329">
    <property type="term" value="C:fungal-type vacuole membrane"/>
    <property type="evidence" value="ECO:0007669"/>
    <property type="project" value="TreeGrafter"/>
</dbReference>
<comment type="similarity">
    <text evidence="5">Belongs to the laat-1 family.</text>
</comment>
<evidence type="ECO:0000256" key="3">
    <source>
        <dbReference type="ARBA" id="ARBA00022989"/>
    </source>
</evidence>
<feature type="transmembrane region" description="Helical" evidence="7">
    <location>
        <begin position="196"/>
        <end position="216"/>
    </location>
</feature>
<dbReference type="InterPro" id="IPR051415">
    <property type="entry name" value="LAAT-1"/>
</dbReference>
<dbReference type="PANTHER" id="PTHR16201">
    <property type="entry name" value="SEVEN TRANSMEMBRANE PROTEIN 1-RELATED"/>
    <property type="match status" value="1"/>
</dbReference>
<feature type="transmembrane region" description="Helical" evidence="7">
    <location>
        <begin position="31"/>
        <end position="48"/>
    </location>
</feature>
<keyword evidence="2 7" id="KW-0812">Transmembrane</keyword>
<proteinExistence type="inferred from homology"/>
<evidence type="ECO:0000256" key="6">
    <source>
        <dbReference type="ARBA" id="ARBA00050768"/>
    </source>
</evidence>
<evidence type="ECO:0000256" key="2">
    <source>
        <dbReference type="ARBA" id="ARBA00022692"/>
    </source>
</evidence>
<comment type="subcellular location">
    <subcellularLocation>
        <location evidence="1">Membrane</location>
        <topology evidence="1">Multi-pass membrane protein</topology>
    </subcellularLocation>
</comment>
<dbReference type="GO" id="GO:0034488">
    <property type="term" value="P:basic amino acid transmembrane export from vacuole"/>
    <property type="evidence" value="ECO:0007669"/>
    <property type="project" value="TreeGrafter"/>
</dbReference>
<dbReference type="GO" id="GO:0015174">
    <property type="term" value="F:basic amino acid transmembrane transporter activity"/>
    <property type="evidence" value="ECO:0007669"/>
    <property type="project" value="TreeGrafter"/>
</dbReference>